<dbReference type="Pfam" id="PF09351">
    <property type="entry name" value="DUF1993"/>
    <property type="match status" value="1"/>
</dbReference>
<gene>
    <name evidence="1" type="ORF">ABOZ73_02375</name>
</gene>
<dbReference type="PANTHER" id="PTHR36922">
    <property type="entry name" value="BLL2446 PROTEIN"/>
    <property type="match status" value="1"/>
</dbReference>
<dbReference type="InterPro" id="IPR034660">
    <property type="entry name" value="DinB/YfiT-like"/>
</dbReference>
<dbReference type="RefSeq" id="WP_369060398.1">
    <property type="nucleotide sequence ID" value="NZ_CP158375.1"/>
</dbReference>
<proteinExistence type="predicted"/>
<sequence length="169" mass="18061">MTLSMSQLTLPALTRGLRILSELLTKGEAWAAANGVDPAELTAGRLFEDMAPLTAQVQSVSDTSKFAIARISGVAGPTMADDEVTFADLQARIAKTLAYLESVDPSTLDGTEGKTIELKFPNGEFSMTGSAYLTGFVLPNFYFHLVTAYDILRHKGVPLGKLDYLGAIA</sequence>
<dbReference type="SUPFAM" id="SSF109854">
    <property type="entry name" value="DinB/YfiT-like putative metalloenzymes"/>
    <property type="match status" value="1"/>
</dbReference>
<dbReference type="AlphaFoldDB" id="A0AB39KUG9"/>
<organism evidence="1">
    <name type="scientific">Caulobacter sp. 73W</name>
    <dbReference type="NCBI Taxonomy" id="3161137"/>
    <lineage>
        <taxon>Bacteria</taxon>
        <taxon>Pseudomonadati</taxon>
        <taxon>Pseudomonadota</taxon>
        <taxon>Alphaproteobacteria</taxon>
        <taxon>Caulobacterales</taxon>
        <taxon>Caulobacteraceae</taxon>
        <taxon>Caulobacter</taxon>
    </lineage>
</organism>
<evidence type="ECO:0000313" key="1">
    <source>
        <dbReference type="EMBL" id="XDO97284.1"/>
    </source>
</evidence>
<dbReference type="EMBL" id="CP158375">
    <property type="protein sequence ID" value="XDO97284.1"/>
    <property type="molecule type" value="Genomic_DNA"/>
</dbReference>
<dbReference type="InterPro" id="IPR018531">
    <property type="entry name" value="DUF1993"/>
</dbReference>
<accession>A0AB39KUG9</accession>
<protein>
    <submittedName>
        <fullName evidence="1">DUF1993 domain-containing protein</fullName>
    </submittedName>
</protein>
<dbReference type="Gene3D" id="1.20.120.450">
    <property type="entry name" value="dinb family like domain"/>
    <property type="match status" value="1"/>
</dbReference>
<reference evidence="1" key="1">
    <citation type="submission" date="2024-06" db="EMBL/GenBank/DDBJ databases">
        <title>Caulobacter inopinatus, sp. nov.</title>
        <authorList>
            <person name="Donachie S.P."/>
        </authorList>
    </citation>
    <scope>NUCLEOTIDE SEQUENCE</scope>
    <source>
        <strain evidence="1">73W</strain>
    </source>
</reference>
<name>A0AB39KUG9_9CAUL</name>
<dbReference type="PANTHER" id="PTHR36922:SF1">
    <property type="entry name" value="DUF1993 DOMAIN-CONTAINING PROTEIN"/>
    <property type="match status" value="1"/>
</dbReference>